<gene>
    <name evidence="1" type="ORF">GCM10009105_20860</name>
</gene>
<evidence type="ECO:0000313" key="2">
    <source>
        <dbReference type="Proteomes" id="UP001501523"/>
    </source>
</evidence>
<organism evidence="1 2">
    <name type="scientific">Dokdonella soli</name>
    <dbReference type="NCBI Taxonomy" id="529810"/>
    <lineage>
        <taxon>Bacteria</taxon>
        <taxon>Pseudomonadati</taxon>
        <taxon>Pseudomonadota</taxon>
        <taxon>Gammaproteobacteria</taxon>
        <taxon>Lysobacterales</taxon>
        <taxon>Rhodanobacteraceae</taxon>
        <taxon>Dokdonella</taxon>
    </lineage>
</organism>
<name>A0ABP3TQ71_9GAMM</name>
<protein>
    <recommendedName>
        <fullName evidence="3">DUF3293 domain-containing protein</fullName>
    </recommendedName>
</protein>
<reference evidence="2" key="1">
    <citation type="journal article" date="2019" name="Int. J. Syst. Evol. Microbiol.">
        <title>The Global Catalogue of Microorganisms (GCM) 10K type strain sequencing project: providing services to taxonomists for standard genome sequencing and annotation.</title>
        <authorList>
            <consortium name="The Broad Institute Genomics Platform"/>
            <consortium name="The Broad Institute Genome Sequencing Center for Infectious Disease"/>
            <person name="Wu L."/>
            <person name="Ma J."/>
        </authorList>
    </citation>
    <scope>NUCLEOTIDE SEQUENCE [LARGE SCALE GENOMIC DNA]</scope>
    <source>
        <strain evidence="2">JCM 15421</strain>
    </source>
</reference>
<proteinExistence type="predicted"/>
<sequence length="166" mass="18273">MPDSESPDRIHALIALYRATQYDVTLPDGRVATLRIGESAPSALRDWIGADRVATFLTACNPRSQSLPPDHNERRLAALRVRLHALSCRFLEGVGHLPGDWQEPSLLVAGTDLAVVDTLARDFEQSAAVRVSCDCPAVLRLYRAEWRAAITAEADLEWAADTLEAR</sequence>
<comment type="caution">
    <text evidence="1">The sequence shown here is derived from an EMBL/GenBank/DDBJ whole genome shotgun (WGS) entry which is preliminary data.</text>
</comment>
<dbReference type="EMBL" id="BAAAEU010000008">
    <property type="protein sequence ID" value="GAA0715406.1"/>
    <property type="molecule type" value="Genomic_DNA"/>
</dbReference>
<dbReference type="Proteomes" id="UP001501523">
    <property type="component" value="Unassembled WGS sequence"/>
</dbReference>
<keyword evidence="2" id="KW-1185">Reference proteome</keyword>
<accession>A0ABP3TQ71</accession>
<evidence type="ECO:0008006" key="3">
    <source>
        <dbReference type="Google" id="ProtNLM"/>
    </source>
</evidence>
<dbReference type="RefSeq" id="WP_343790608.1">
    <property type="nucleotide sequence ID" value="NZ_BAAAEU010000008.1"/>
</dbReference>
<dbReference type="InterPro" id="IPR021710">
    <property type="entry name" value="DUF3293"/>
</dbReference>
<evidence type="ECO:0000313" key="1">
    <source>
        <dbReference type="EMBL" id="GAA0715406.1"/>
    </source>
</evidence>
<dbReference type="Pfam" id="PF11697">
    <property type="entry name" value="DUF3293"/>
    <property type="match status" value="1"/>
</dbReference>